<feature type="region of interest" description="Disordered" evidence="1">
    <location>
        <begin position="84"/>
        <end position="167"/>
    </location>
</feature>
<evidence type="ECO:0000256" key="1">
    <source>
        <dbReference type="SAM" id="MobiDB-lite"/>
    </source>
</evidence>
<organism evidence="2 3">
    <name type="scientific">Ensete ventricosum</name>
    <name type="common">Abyssinian banana</name>
    <name type="synonym">Musa ensete</name>
    <dbReference type="NCBI Taxonomy" id="4639"/>
    <lineage>
        <taxon>Eukaryota</taxon>
        <taxon>Viridiplantae</taxon>
        <taxon>Streptophyta</taxon>
        <taxon>Embryophyta</taxon>
        <taxon>Tracheophyta</taxon>
        <taxon>Spermatophyta</taxon>
        <taxon>Magnoliopsida</taxon>
        <taxon>Liliopsida</taxon>
        <taxon>Zingiberales</taxon>
        <taxon>Musaceae</taxon>
        <taxon>Ensete</taxon>
    </lineage>
</organism>
<dbReference type="EMBL" id="AMZH03009662">
    <property type="protein sequence ID" value="RRT56384.1"/>
    <property type="molecule type" value="Genomic_DNA"/>
</dbReference>
<comment type="caution">
    <text evidence="2">The sequence shown here is derived from an EMBL/GenBank/DDBJ whole genome shotgun (WGS) entry which is preliminary data.</text>
</comment>
<proteinExistence type="predicted"/>
<gene>
    <name evidence="2" type="ORF">B296_00041812</name>
</gene>
<sequence length="167" mass="18160">ELLKSVFHASLAGLKPCIKCILYRLASGEEEAAVGGRGEDNDDRQEEEAAAVVVVRTMTTDGGKQQAPLAFGAAVWQRPTTIAGRHGRKAAVEDKGRWWSGREGSGEEWQTVRQGIATKGREERNRGGRRRNRQSREEKAEGLAVAEAVEKRRQRGSGEGCGSGSDE</sequence>
<dbReference type="Proteomes" id="UP000287651">
    <property type="component" value="Unassembled WGS sequence"/>
</dbReference>
<reference evidence="2 3" key="1">
    <citation type="journal article" date="2014" name="Agronomy (Basel)">
        <title>A Draft Genome Sequence for Ensete ventricosum, the Drought-Tolerant Tree Against Hunger.</title>
        <authorList>
            <person name="Harrison J."/>
            <person name="Moore K.A."/>
            <person name="Paszkiewicz K."/>
            <person name="Jones T."/>
            <person name="Grant M."/>
            <person name="Ambacheew D."/>
            <person name="Muzemil S."/>
            <person name="Studholme D.J."/>
        </authorList>
    </citation>
    <scope>NUCLEOTIDE SEQUENCE [LARGE SCALE GENOMIC DNA]</scope>
</reference>
<evidence type="ECO:0000313" key="2">
    <source>
        <dbReference type="EMBL" id="RRT56384.1"/>
    </source>
</evidence>
<accession>A0A426YXF0</accession>
<dbReference type="AlphaFoldDB" id="A0A426YXF0"/>
<feature type="non-terminal residue" evidence="2">
    <location>
        <position position="1"/>
    </location>
</feature>
<protein>
    <submittedName>
        <fullName evidence="2">Uncharacterized protein</fullName>
    </submittedName>
</protein>
<name>A0A426YXF0_ENSVE</name>
<evidence type="ECO:0000313" key="3">
    <source>
        <dbReference type="Proteomes" id="UP000287651"/>
    </source>
</evidence>
<feature type="compositionally biased region" description="Gly residues" evidence="1">
    <location>
        <begin position="157"/>
        <end position="167"/>
    </location>
</feature>